<evidence type="ECO:0000313" key="2">
    <source>
        <dbReference type="EMBL" id="AVP56365.1"/>
    </source>
</evidence>
<accession>A0A2P1NH38</accession>
<keyword evidence="3" id="KW-1185">Reference proteome</keyword>
<dbReference type="InterPro" id="IPR050266">
    <property type="entry name" value="AB_hydrolase_sf"/>
</dbReference>
<dbReference type="OrthoDB" id="3663240at2"/>
<evidence type="ECO:0000313" key="3">
    <source>
        <dbReference type="Proteomes" id="UP000241829"/>
    </source>
</evidence>
<dbReference type="PRINTS" id="PR00111">
    <property type="entry name" value="ABHYDROLASE"/>
</dbReference>
<dbReference type="Pfam" id="PF00561">
    <property type="entry name" value="Abhydrolase_1"/>
    <property type="match status" value="1"/>
</dbReference>
<dbReference type="RefSeq" id="WP_106844926.1">
    <property type="nucleotide sequence ID" value="NZ_CP027792.1"/>
</dbReference>
<dbReference type="EMBL" id="CP027792">
    <property type="protein sequence ID" value="AVP56365.1"/>
    <property type="molecule type" value="Genomic_DNA"/>
</dbReference>
<gene>
    <name evidence="2" type="ORF">C7H73_00895</name>
</gene>
<dbReference type="InterPro" id="IPR000073">
    <property type="entry name" value="AB_hydrolase_1"/>
</dbReference>
<dbReference type="SUPFAM" id="SSF53474">
    <property type="entry name" value="alpha/beta-Hydrolases"/>
    <property type="match status" value="1"/>
</dbReference>
<dbReference type="GO" id="GO:0016787">
    <property type="term" value="F:hydrolase activity"/>
    <property type="evidence" value="ECO:0007669"/>
    <property type="project" value="UniProtKB-KW"/>
</dbReference>
<organism evidence="2 3">
    <name type="scientific">Pulveribacter suum</name>
    <dbReference type="NCBI Taxonomy" id="2116657"/>
    <lineage>
        <taxon>Bacteria</taxon>
        <taxon>Pseudomonadati</taxon>
        <taxon>Pseudomonadota</taxon>
        <taxon>Betaproteobacteria</taxon>
        <taxon>Burkholderiales</taxon>
        <taxon>Comamonadaceae</taxon>
        <taxon>Pulveribacter</taxon>
    </lineage>
</organism>
<protein>
    <submittedName>
        <fullName evidence="2">Alpha/beta hydrolase</fullName>
    </submittedName>
</protein>
<proteinExistence type="predicted"/>
<dbReference type="Gene3D" id="3.40.50.1820">
    <property type="entry name" value="alpha/beta hydrolase"/>
    <property type="match status" value="1"/>
</dbReference>
<dbReference type="KEGG" id="melm:C7H73_00895"/>
<feature type="domain" description="AB hydrolase-1" evidence="1">
    <location>
        <begin position="21"/>
        <end position="248"/>
    </location>
</feature>
<dbReference type="Proteomes" id="UP000241829">
    <property type="component" value="Chromosome"/>
</dbReference>
<keyword evidence="2" id="KW-0378">Hydrolase</keyword>
<reference evidence="3" key="1">
    <citation type="submission" date="2018-03" db="EMBL/GenBank/DDBJ databases">
        <title>Genome sequencing of Melaminivora sp. strain SC2-7.</title>
        <authorList>
            <person name="Kim S.-J."/>
            <person name="Heo J."/>
            <person name="Ahn J.-H."/>
            <person name="Kwon S.-W."/>
        </authorList>
    </citation>
    <scope>NUCLEOTIDE SEQUENCE [LARGE SCALE GENOMIC DNA]</scope>
    <source>
        <strain evidence="3">SC2-7</strain>
    </source>
</reference>
<name>A0A2P1NH38_9BURK</name>
<dbReference type="PANTHER" id="PTHR43798">
    <property type="entry name" value="MONOACYLGLYCEROL LIPASE"/>
    <property type="match status" value="1"/>
</dbReference>
<evidence type="ECO:0000259" key="1">
    <source>
        <dbReference type="Pfam" id="PF00561"/>
    </source>
</evidence>
<dbReference type="AlphaFoldDB" id="A0A2P1NH38"/>
<sequence>MPHAQVNGQRLYYEDTGGDGPAILFSHGLLMDSSMFAPQVQALANLGWRCISWDERAHGQTATGECAPFSYYDSADDAVALLAQLGVAHAVLAGMSQGGYLSLRAALRHPQVVRALVLIDTQAMTEEAHKMAGHQGVVQEWLQGGLSDERAVGIEHLILGEGWEGAAAWRAKWQRMQPGDLLAAFTTLATRDDISAEIARIHAPALVIHGDADQAIDIERARSMAGALPQAQMVVIPGAGHAPNLTHPQLVNQVLLEFLGQLPA</sequence>
<dbReference type="InterPro" id="IPR029058">
    <property type="entry name" value="AB_hydrolase_fold"/>
</dbReference>